<dbReference type="AlphaFoldDB" id="A0A5C6R9J1"/>
<dbReference type="Pfam" id="PF13581">
    <property type="entry name" value="HATPase_c_2"/>
    <property type="match status" value="1"/>
</dbReference>
<reference evidence="4" key="2">
    <citation type="journal article" date="2017" name="PLoS ONE">
        <title>Genomic and phenotypic characterisation of fluoroquinolone resistance mechanisms in Enterobacteriaceae in Durban, South Africa.</title>
        <authorList>
            <person name="Osei Sekyere J."/>
            <person name="Amoako D.G."/>
        </authorList>
    </citation>
    <scope>NUCLEOTIDE SEQUENCE</scope>
    <source>
        <strain evidence="4">945174350</strain>
    </source>
</reference>
<accession>A0A5C6R9J1</accession>
<dbReference type="Proteomes" id="UP000050489">
    <property type="component" value="Unassembled WGS sequence"/>
</dbReference>
<organism evidence="4 5">
    <name type="scientific">Serratia marcescens</name>
    <dbReference type="NCBI Taxonomy" id="615"/>
    <lineage>
        <taxon>Bacteria</taxon>
        <taxon>Pseudomonadati</taxon>
        <taxon>Pseudomonadota</taxon>
        <taxon>Gammaproteobacteria</taxon>
        <taxon>Enterobacterales</taxon>
        <taxon>Yersiniaceae</taxon>
        <taxon>Serratia</taxon>
    </lineage>
</organism>
<dbReference type="InterPro" id="IPR003594">
    <property type="entry name" value="HATPase_dom"/>
</dbReference>
<feature type="domain" description="Histidine kinase/HSP90-like ATPase" evidence="2">
    <location>
        <begin position="12"/>
        <end position="143"/>
    </location>
</feature>
<dbReference type="InterPro" id="IPR050267">
    <property type="entry name" value="Anti-sigma-factor_SerPK"/>
</dbReference>
<dbReference type="Proteomes" id="UP000245399">
    <property type="component" value="Chromosome"/>
</dbReference>
<dbReference type="GO" id="GO:0005524">
    <property type="term" value="F:ATP binding"/>
    <property type="evidence" value="ECO:0007669"/>
    <property type="project" value="UniProtKB-KW"/>
</dbReference>
<dbReference type="PANTHER" id="PTHR35526">
    <property type="entry name" value="ANTI-SIGMA-F FACTOR RSBW-RELATED"/>
    <property type="match status" value="1"/>
</dbReference>
<protein>
    <submittedName>
        <fullName evidence="3">ATP-binding protein</fullName>
    </submittedName>
    <submittedName>
        <fullName evidence="4">Serine/threonine protein kinase</fullName>
    </submittedName>
</protein>
<dbReference type="EMBL" id="CP029449">
    <property type="protein sequence ID" value="AWL66588.1"/>
    <property type="molecule type" value="Genomic_DNA"/>
</dbReference>
<sequence length="150" mass="16421">METATTTLRLGAALENLDTLSNAFQRFVAPFALDPAAIYQMDLAASEAFSNIVRHGVNYDVRHNVDVTMSLFADAIAVTLTDSGRPIPADILQAVADKQRSFPEPGSLESWPESGIGLILIYSMMDEVRYRSADGRNELILIKNTTGDRT</sequence>
<name>A0A5C6R9J1_SERMA</name>
<gene>
    <name evidence="4" type="ORF">AN695_0219860</name>
    <name evidence="3" type="ORF">DKC05_02330</name>
</gene>
<dbReference type="GO" id="GO:0004674">
    <property type="term" value="F:protein serine/threonine kinase activity"/>
    <property type="evidence" value="ECO:0007669"/>
    <property type="project" value="UniProtKB-KW"/>
</dbReference>
<keyword evidence="4" id="KW-0418">Kinase</keyword>
<reference evidence="5" key="1">
    <citation type="submission" date="2016-04" db="EMBL/GenBank/DDBJ databases">
        <authorList>
            <person name="Osei Sekyere J."/>
            <person name="Sivertsen A."/>
            <person name="Pedersen A.T."/>
            <person name="Sundsfjord A."/>
        </authorList>
    </citation>
    <scope>NUCLEOTIDE SEQUENCE [LARGE SCALE GENOMIC DNA]</scope>
    <source>
        <strain evidence="5">945174350</strain>
    </source>
</reference>
<dbReference type="RefSeq" id="WP_038871669.1">
    <property type="nucleotide sequence ID" value="NZ_CABMHU010000012.1"/>
</dbReference>
<keyword evidence="3" id="KW-0067">ATP-binding</keyword>
<dbReference type="Gene3D" id="3.30.565.10">
    <property type="entry name" value="Histidine kinase-like ATPase, C-terminal domain"/>
    <property type="match status" value="1"/>
</dbReference>
<keyword evidence="4" id="KW-0808">Transferase</keyword>
<evidence type="ECO:0000313" key="6">
    <source>
        <dbReference type="Proteomes" id="UP000245399"/>
    </source>
</evidence>
<dbReference type="SUPFAM" id="SSF55874">
    <property type="entry name" value="ATPase domain of HSP90 chaperone/DNA topoisomerase II/histidine kinase"/>
    <property type="match status" value="1"/>
</dbReference>
<dbReference type="EMBL" id="LJEX02000106">
    <property type="protein sequence ID" value="OCO83212.1"/>
    <property type="molecule type" value="Genomic_DNA"/>
</dbReference>
<dbReference type="InterPro" id="IPR036890">
    <property type="entry name" value="HATPase_C_sf"/>
</dbReference>
<evidence type="ECO:0000259" key="2">
    <source>
        <dbReference type="Pfam" id="PF13581"/>
    </source>
</evidence>
<evidence type="ECO:0000313" key="3">
    <source>
        <dbReference type="EMBL" id="AWL66588.1"/>
    </source>
</evidence>
<evidence type="ECO:0000313" key="5">
    <source>
        <dbReference type="Proteomes" id="UP000050489"/>
    </source>
</evidence>
<dbReference type="CDD" id="cd16936">
    <property type="entry name" value="HATPase_RsbW-like"/>
    <property type="match status" value="1"/>
</dbReference>
<keyword evidence="3" id="KW-0547">Nucleotide-binding</keyword>
<evidence type="ECO:0000313" key="4">
    <source>
        <dbReference type="EMBL" id="OCO83212.1"/>
    </source>
</evidence>
<dbReference type="PANTHER" id="PTHR35526:SF3">
    <property type="entry name" value="ANTI-SIGMA-F FACTOR RSBW"/>
    <property type="match status" value="1"/>
</dbReference>
<reference evidence="3 6" key="3">
    <citation type="submission" date="2018-05" db="EMBL/GenBank/DDBJ databases">
        <title>Klebsiella quasipneumonaiae provides a window into carbapenemase gene transfer, plasmid rearrangements and nosocomial acquisition from the hospital environment.</title>
        <authorList>
            <person name="Mathers A.J."/>
            <person name="Vegesana K."/>
            <person name="Stoesser N."/>
            <person name="Crook D."/>
            <person name="Vaughan A."/>
            <person name="Barry K."/>
            <person name="Parikh H."/>
            <person name="Sebra R."/>
            <person name="Kotay S."/>
            <person name="Walker A.S."/>
            <person name="Sheppard A.E."/>
        </authorList>
    </citation>
    <scope>NUCLEOTIDE SEQUENCE [LARGE SCALE GENOMIC DNA]</scope>
    <source>
        <strain evidence="3 6">CAV1761</strain>
    </source>
</reference>
<proteinExistence type="predicted"/>
<evidence type="ECO:0000256" key="1">
    <source>
        <dbReference type="ARBA" id="ARBA00022527"/>
    </source>
</evidence>
<keyword evidence="1 4" id="KW-0723">Serine/threonine-protein kinase</keyword>